<feature type="compositionally biased region" description="Low complexity" evidence="1">
    <location>
        <begin position="317"/>
        <end position="327"/>
    </location>
</feature>
<dbReference type="Proteomes" id="UP001501183">
    <property type="component" value="Unassembled WGS sequence"/>
</dbReference>
<keyword evidence="2" id="KW-1133">Transmembrane helix</keyword>
<feature type="transmembrane region" description="Helical" evidence="2">
    <location>
        <begin position="439"/>
        <end position="463"/>
    </location>
</feature>
<gene>
    <name evidence="3" type="ORF">GCM10023094_49420</name>
</gene>
<feature type="transmembrane region" description="Helical" evidence="2">
    <location>
        <begin position="548"/>
        <end position="565"/>
    </location>
</feature>
<feature type="transmembrane region" description="Helical" evidence="2">
    <location>
        <begin position="84"/>
        <end position="107"/>
    </location>
</feature>
<keyword evidence="2" id="KW-0812">Transmembrane</keyword>
<evidence type="ECO:0000256" key="1">
    <source>
        <dbReference type="SAM" id="MobiDB-lite"/>
    </source>
</evidence>
<feature type="transmembrane region" description="Helical" evidence="2">
    <location>
        <begin position="223"/>
        <end position="241"/>
    </location>
</feature>
<proteinExistence type="predicted"/>
<feature type="transmembrane region" description="Helical" evidence="2">
    <location>
        <begin position="379"/>
        <end position="400"/>
    </location>
</feature>
<protein>
    <submittedName>
        <fullName evidence="3">Uncharacterized protein</fullName>
    </submittedName>
</protein>
<sequence>MPTHPHADRAAPAGTADPAPARPAVAAVLIGLIGALAGAFGPVLGVARPGAGPAVVAAAAVATGCAVAAPALALVALSRRRYAAAGAVLAGAGAIALGAAVLDVALWTDTIDANRLELFRPLTAAHLEAGAGAYAVLAGHVAAVAAGVAGLVAIARASREDGYGQAEDPRQEGLPVGRRIGPSAALAVAAAGLALAGSFAAPWSSADPVLVVHPLLGSPAPTAVGGAVIAVAMCVVVATALSATSVEVAGHATVGAGLAALSVFGTRVAAGVAAGDRVSVAAGSLVAAVGAVLLIVVGALMPRAAARPRDQEPRRAAPPASRATTRAGVAAAAARARTRRARWHAAAGVTGMVAGVLAAAGSLLPVLAVPAGVPQPQILATRVALVAGLVLLIACVGLVLSEFAPAVRPAVGVLWVAQVAAVAAVLQAVVVASDLPGVAAAPGAFVLGASVLAAVATGLLTWCAGSVEREALDTSEGGAARVPVLVAGGAAALVSTIALALPLYSGAGYSPGSVATWPWGWDLWGRGVLAVALWAVAAVAARARPARAAAGAVGAAISMGVYLIGWPLTSGRIEEPVIGPGAVGAILAVLLFAVAAVVAVRPKRR</sequence>
<reference evidence="4" key="1">
    <citation type="journal article" date="2019" name="Int. J. Syst. Evol. Microbiol.">
        <title>The Global Catalogue of Microorganisms (GCM) 10K type strain sequencing project: providing services to taxonomists for standard genome sequencing and annotation.</title>
        <authorList>
            <consortium name="The Broad Institute Genomics Platform"/>
            <consortium name="The Broad Institute Genome Sequencing Center for Infectious Disease"/>
            <person name="Wu L."/>
            <person name="Ma J."/>
        </authorList>
    </citation>
    <scope>NUCLEOTIDE SEQUENCE [LARGE SCALE GENOMIC DNA]</scope>
    <source>
        <strain evidence="4">JCM 32206</strain>
    </source>
</reference>
<dbReference type="EMBL" id="BAABFB010000075">
    <property type="protein sequence ID" value="GAA4488854.1"/>
    <property type="molecule type" value="Genomic_DNA"/>
</dbReference>
<feature type="transmembrane region" description="Helical" evidence="2">
    <location>
        <begin position="577"/>
        <end position="600"/>
    </location>
</feature>
<feature type="transmembrane region" description="Helical" evidence="2">
    <location>
        <begin position="484"/>
        <end position="503"/>
    </location>
</feature>
<feature type="transmembrane region" description="Helical" evidence="2">
    <location>
        <begin position="184"/>
        <end position="203"/>
    </location>
</feature>
<feature type="transmembrane region" description="Helical" evidence="2">
    <location>
        <begin position="523"/>
        <end position="541"/>
    </location>
</feature>
<name>A0ABP8PNA4_9NOCA</name>
<feature type="region of interest" description="Disordered" evidence="1">
    <location>
        <begin position="307"/>
        <end position="327"/>
    </location>
</feature>
<accession>A0ABP8PNA4</accession>
<comment type="caution">
    <text evidence="3">The sequence shown here is derived from an EMBL/GenBank/DDBJ whole genome shotgun (WGS) entry which is preliminary data.</text>
</comment>
<feature type="transmembrane region" description="Helical" evidence="2">
    <location>
        <begin position="412"/>
        <end position="433"/>
    </location>
</feature>
<evidence type="ECO:0000313" key="3">
    <source>
        <dbReference type="EMBL" id="GAA4488854.1"/>
    </source>
</evidence>
<dbReference type="RefSeq" id="WP_345351870.1">
    <property type="nucleotide sequence ID" value="NZ_BAABFB010000075.1"/>
</dbReference>
<keyword evidence="2" id="KW-0472">Membrane</keyword>
<feature type="transmembrane region" description="Helical" evidence="2">
    <location>
        <begin position="131"/>
        <end position="155"/>
    </location>
</feature>
<feature type="transmembrane region" description="Helical" evidence="2">
    <location>
        <begin position="253"/>
        <end position="274"/>
    </location>
</feature>
<feature type="transmembrane region" description="Helical" evidence="2">
    <location>
        <begin position="280"/>
        <end position="301"/>
    </location>
</feature>
<feature type="transmembrane region" description="Helical" evidence="2">
    <location>
        <begin position="24"/>
        <end position="47"/>
    </location>
</feature>
<evidence type="ECO:0000313" key="4">
    <source>
        <dbReference type="Proteomes" id="UP001501183"/>
    </source>
</evidence>
<feature type="transmembrane region" description="Helical" evidence="2">
    <location>
        <begin position="345"/>
        <end position="367"/>
    </location>
</feature>
<keyword evidence="4" id="KW-1185">Reference proteome</keyword>
<organism evidence="3 4">
    <name type="scientific">Rhodococcus olei</name>
    <dbReference type="NCBI Taxonomy" id="2161675"/>
    <lineage>
        <taxon>Bacteria</taxon>
        <taxon>Bacillati</taxon>
        <taxon>Actinomycetota</taxon>
        <taxon>Actinomycetes</taxon>
        <taxon>Mycobacteriales</taxon>
        <taxon>Nocardiaceae</taxon>
        <taxon>Rhodococcus</taxon>
    </lineage>
</organism>
<feature type="transmembrane region" description="Helical" evidence="2">
    <location>
        <begin position="53"/>
        <end position="77"/>
    </location>
</feature>
<evidence type="ECO:0000256" key="2">
    <source>
        <dbReference type="SAM" id="Phobius"/>
    </source>
</evidence>